<dbReference type="PANTHER" id="PTHR12677">
    <property type="entry name" value="GOLGI APPARATUS MEMBRANE PROTEIN TVP38-RELATED"/>
    <property type="match status" value="1"/>
</dbReference>
<dbReference type="AlphaFoldDB" id="A0A2P1PS77"/>
<comment type="subcellular location">
    <subcellularLocation>
        <location evidence="1 6">Cell membrane</location>
        <topology evidence="1 6">Multi-pass membrane protein</topology>
    </subcellularLocation>
</comment>
<evidence type="ECO:0000256" key="1">
    <source>
        <dbReference type="ARBA" id="ARBA00004651"/>
    </source>
</evidence>
<sequence length="322" mass="34826">MQTARATGPFVLPAHHGSACGWYRPARFGQRPFVAKPVISRQHVWMPDSKHHLPEPLDKAIERIGDARDEARELAPLVERAEAVSHWQTVKRFWPLLLLATIAILVLSSGVLSELTLSNLEARHVELLHAAAQHPVLIRMALLLAIVSLIVTSLPGTPVLAMTAGLLFGIAEGALWSIVGDTLGALALFLLTRRSVRQDQPSTPGALIQKLKAGFASHPNSYALFLRLVPVFPFSAVSIALAWLGCHIRTFIWTTALGVAPSALVYAAIGDGFESALKEHRALTLDLLGEPRFLIPLIAIGVLALLPVLLGLRGKKQPPPEA</sequence>
<keyword evidence="3 6" id="KW-0812">Transmembrane</keyword>
<evidence type="ECO:0000256" key="4">
    <source>
        <dbReference type="ARBA" id="ARBA00022989"/>
    </source>
</evidence>
<dbReference type="KEGG" id="xba:C7S18_11055"/>
<dbReference type="InterPro" id="IPR015414">
    <property type="entry name" value="TMEM64"/>
</dbReference>
<evidence type="ECO:0000259" key="7">
    <source>
        <dbReference type="Pfam" id="PF09335"/>
    </source>
</evidence>
<evidence type="ECO:0000256" key="2">
    <source>
        <dbReference type="ARBA" id="ARBA00022475"/>
    </source>
</evidence>
<evidence type="ECO:0000256" key="5">
    <source>
        <dbReference type="ARBA" id="ARBA00023136"/>
    </source>
</evidence>
<protein>
    <recommendedName>
        <fullName evidence="6">TVP38/TMEM64 family membrane protein</fullName>
    </recommendedName>
</protein>
<comment type="similarity">
    <text evidence="6">Belongs to the TVP38/TMEM64 family.</text>
</comment>
<dbReference type="EMBL" id="CP027860">
    <property type="protein sequence ID" value="AVP97703.1"/>
    <property type="molecule type" value="Genomic_DNA"/>
</dbReference>
<keyword evidence="4 6" id="KW-1133">Transmembrane helix</keyword>
<name>A0A2P1PS77_9GAMM</name>
<accession>A0A2P1PS77</accession>
<evidence type="ECO:0000313" key="9">
    <source>
        <dbReference type="Proteomes" id="UP000241074"/>
    </source>
</evidence>
<evidence type="ECO:0000256" key="3">
    <source>
        <dbReference type="ARBA" id="ARBA00022692"/>
    </source>
</evidence>
<gene>
    <name evidence="8" type="ORF">C7S18_11055</name>
</gene>
<feature type="transmembrane region" description="Helical" evidence="6">
    <location>
        <begin position="96"/>
        <end position="116"/>
    </location>
</feature>
<feature type="transmembrane region" description="Helical" evidence="6">
    <location>
        <begin position="251"/>
        <end position="269"/>
    </location>
</feature>
<keyword evidence="5 6" id="KW-0472">Membrane</keyword>
<dbReference type="Proteomes" id="UP000241074">
    <property type="component" value="Chromosome"/>
</dbReference>
<dbReference type="InterPro" id="IPR032816">
    <property type="entry name" value="VTT_dom"/>
</dbReference>
<dbReference type="PANTHER" id="PTHR12677:SF59">
    <property type="entry name" value="GOLGI APPARATUS MEMBRANE PROTEIN TVP38-RELATED"/>
    <property type="match status" value="1"/>
</dbReference>
<feature type="transmembrane region" description="Helical" evidence="6">
    <location>
        <begin position="224"/>
        <end position="244"/>
    </location>
</feature>
<feature type="transmembrane region" description="Helical" evidence="6">
    <location>
        <begin position="136"/>
        <end position="154"/>
    </location>
</feature>
<feature type="transmembrane region" description="Helical" evidence="6">
    <location>
        <begin position="293"/>
        <end position="312"/>
    </location>
</feature>
<feature type="transmembrane region" description="Helical" evidence="6">
    <location>
        <begin position="166"/>
        <end position="191"/>
    </location>
</feature>
<feature type="domain" description="VTT" evidence="7">
    <location>
        <begin position="155"/>
        <end position="271"/>
    </location>
</feature>
<keyword evidence="2 6" id="KW-1003">Cell membrane</keyword>
<proteinExistence type="inferred from homology"/>
<reference evidence="8 9" key="2">
    <citation type="submission" date="2018-03" db="EMBL/GenBank/DDBJ databases">
        <authorList>
            <person name="Keele B.F."/>
        </authorList>
    </citation>
    <scope>NUCLEOTIDE SEQUENCE [LARGE SCALE GENOMIC DNA]</scope>
    <source>
        <strain evidence="8 9">D13</strain>
    </source>
</reference>
<dbReference type="Pfam" id="PF09335">
    <property type="entry name" value="VTT_dom"/>
    <property type="match status" value="1"/>
</dbReference>
<dbReference type="GO" id="GO:0005886">
    <property type="term" value="C:plasma membrane"/>
    <property type="evidence" value="ECO:0007669"/>
    <property type="project" value="UniProtKB-SubCell"/>
</dbReference>
<organism evidence="8 9">
    <name type="scientific">Ahniella affigens</name>
    <dbReference type="NCBI Taxonomy" id="2021234"/>
    <lineage>
        <taxon>Bacteria</taxon>
        <taxon>Pseudomonadati</taxon>
        <taxon>Pseudomonadota</taxon>
        <taxon>Gammaproteobacteria</taxon>
        <taxon>Lysobacterales</taxon>
        <taxon>Rhodanobacteraceae</taxon>
        <taxon>Ahniella</taxon>
    </lineage>
</organism>
<evidence type="ECO:0000256" key="6">
    <source>
        <dbReference type="RuleBase" id="RU366058"/>
    </source>
</evidence>
<evidence type="ECO:0000313" key="8">
    <source>
        <dbReference type="EMBL" id="AVP97703.1"/>
    </source>
</evidence>
<reference evidence="8 9" key="1">
    <citation type="submission" date="2018-03" db="EMBL/GenBank/DDBJ databases">
        <title>Ahniella affigens gen. nov., sp. nov., a gammaproteobacterium isolated from sandy soil near a stream.</title>
        <authorList>
            <person name="Ko Y."/>
            <person name="Kim J.-H."/>
        </authorList>
    </citation>
    <scope>NUCLEOTIDE SEQUENCE [LARGE SCALE GENOMIC DNA]</scope>
    <source>
        <strain evidence="8 9">D13</strain>
    </source>
</reference>
<keyword evidence="9" id="KW-1185">Reference proteome</keyword>